<keyword evidence="4 6" id="KW-0520">NAD</keyword>
<keyword evidence="3 6" id="KW-0560">Oxidoreductase</keyword>
<gene>
    <name evidence="6" type="primary">azoR</name>
    <name evidence="8" type="ORF">SAMN05660443_1453</name>
</gene>
<dbReference type="InterPro" id="IPR050104">
    <property type="entry name" value="FMN-dep_NADH:Q_OxRdtase_AzoR1"/>
</dbReference>
<dbReference type="EC" id="1.7.1.17" evidence="6"/>
<evidence type="ECO:0000256" key="6">
    <source>
        <dbReference type="HAMAP-Rule" id="MF_01216"/>
    </source>
</evidence>
<evidence type="ECO:0000313" key="8">
    <source>
        <dbReference type="EMBL" id="SFC07653.1"/>
    </source>
</evidence>
<keyword evidence="9" id="KW-1185">Reference proteome</keyword>
<keyword evidence="1 6" id="KW-0285">Flavoprotein</keyword>
<name>A0A1I1GE81_9GAMM</name>
<protein>
    <recommendedName>
        <fullName evidence="6">FMN dependent NADH:quinone oxidoreductase</fullName>
        <ecNumber evidence="6">1.6.5.-</ecNumber>
    </recommendedName>
    <alternativeName>
        <fullName evidence="6">Azo-dye reductase</fullName>
    </alternativeName>
    <alternativeName>
        <fullName evidence="6">FMN-dependent NADH-azo compound oxidoreductase</fullName>
    </alternativeName>
    <alternativeName>
        <fullName evidence="6">FMN-dependent NADH-azoreductase</fullName>
        <ecNumber evidence="6">1.7.1.17</ecNumber>
    </alternativeName>
</protein>
<feature type="domain" description="Flavodoxin-like fold" evidence="7">
    <location>
        <begin position="1"/>
        <end position="198"/>
    </location>
</feature>
<dbReference type="Gene3D" id="3.40.50.360">
    <property type="match status" value="1"/>
</dbReference>
<dbReference type="STRING" id="1122252.SAMN05660443_1453"/>
<comment type="function">
    <text evidence="6">Also exhibits azoreductase activity. Catalyzes the reductive cleavage of the azo bond in aromatic azo compounds to the corresponding amines.</text>
</comment>
<dbReference type="InterPro" id="IPR023048">
    <property type="entry name" value="NADH:quinone_OxRdtase_FMN_depd"/>
</dbReference>
<dbReference type="GO" id="GO:0010181">
    <property type="term" value="F:FMN binding"/>
    <property type="evidence" value="ECO:0007669"/>
    <property type="project" value="UniProtKB-UniRule"/>
</dbReference>
<feature type="binding site" evidence="6">
    <location>
        <begin position="15"/>
        <end position="17"/>
    </location>
    <ligand>
        <name>FMN</name>
        <dbReference type="ChEBI" id="CHEBI:58210"/>
    </ligand>
</feature>
<dbReference type="PANTHER" id="PTHR43741">
    <property type="entry name" value="FMN-DEPENDENT NADH-AZOREDUCTASE 1"/>
    <property type="match status" value="1"/>
</dbReference>
<evidence type="ECO:0000256" key="2">
    <source>
        <dbReference type="ARBA" id="ARBA00022643"/>
    </source>
</evidence>
<dbReference type="EC" id="1.6.5.-" evidence="6"/>
<accession>A0A1I1GE81</accession>
<dbReference type="EMBL" id="FOLH01000002">
    <property type="protein sequence ID" value="SFC07653.1"/>
    <property type="molecule type" value="Genomic_DNA"/>
</dbReference>
<proteinExistence type="inferred from homology"/>
<dbReference type="OrthoDB" id="9787136at2"/>
<evidence type="ECO:0000256" key="5">
    <source>
        <dbReference type="ARBA" id="ARBA00048542"/>
    </source>
</evidence>
<comment type="caution">
    <text evidence="6">Lacks conserved residue(s) required for the propagation of feature annotation.</text>
</comment>
<dbReference type="SUPFAM" id="SSF52218">
    <property type="entry name" value="Flavoproteins"/>
    <property type="match status" value="1"/>
</dbReference>
<evidence type="ECO:0000256" key="4">
    <source>
        <dbReference type="ARBA" id="ARBA00023027"/>
    </source>
</evidence>
<evidence type="ECO:0000256" key="1">
    <source>
        <dbReference type="ARBA" id="ARBA00022630"/>
    </source>
</evidence>
<sequence length="202" mass="21848">MNILHLDSGLFTGQSVSRELSGRIVKQLQQQYPEASLTYRDLVAQPISHLDAEILLAGAAEAADRSERQQTELAMTETLLDELFAADLLVIGAPLYNFSIPTQLKAWVDRVAQAGRTFQYTEQGPEGLLKGKRAIIASARGGVYSEGPAAAMEHQESYIKTLLGFIGITDVSIIRAEGLNMGDQLRAEALTSAGKEIESLAS</sequence>
<dbReference type="Proteomes" id="UP000199058">
    <property type="component" value="Unassembled WGS sequence"/>
</dbReference>
<dbReference type="GO" id="GO:0016655">
    <property type="term" value="F:oxidoreductase activity, acting on NAD(P)H, quinone or similar compound as acceptor"/>
    <property type="evidence" value="ECO:0007669"/>
    <property type="project" value="InterPro"/>
</dbReference>
<comment type="catalytic activity">
    <reaction evidence="6">
        <text>2 a quinone + NADH + H(+) = 2 a 1,4-benzosemiquinone + NAD(+)</text>
        <dbReference type="Rhea" id="RHEA:65952"/>
        <dbReference type="ChEBI" id="CHEBI:15378"/>
        <dbReference type="ChEBI" id="CHEBI:57540"/>
        <dbReference type="ChEBI" id="CHEBI:57945"/>
        <dbReference type="ChEBI" id="CHEBI:132124"/>
        <dbReference type="ChEBI" id="CHEBI:134225"/>
    </reaction>
</comment>
<dbReference type="Pfam" id="PF02525">
    <property type="entry name" value="Flavodoxin_2"/>
    <property type="match status" value="1"/>
</dbReference>
<dbReference type="InterPro" id="IPR029039">
    <property type="entry name" value="Flavoprotein-like_sf"/>
</dbReference>
<comment type="cofactor">
    <cofactor evidence="6">
        <name>FMN</name>
        <dbReference type="ChEBI" id="CHEBI:58210"/>
    </cofactor>
    <text evidence="6">Binds 1 FMN per subunit.</text>
</comment>
<evidence type="ECO:0000256" key="3">
    <source>
        <dbReference type="ARBA" id="ARBA00023002"/>
    </source>
</evidence>
<organism evidence="8 9">
    <name type="scientific">Marinospirillum celere</name>
    <dbReference type="NCBI Taxonomy" id="1122252"/>
    <lineage>
        <taxon>Bacteria</taxon>
        <taxon>Pseudomonadati</taxon>
        <taxon>Pseudomonadota</taxon>
        <taxon>Gammaproteobacteria</taxon>
        <taxon>Oceanospirillales</taxon>
        <taxon>Oceanospirillaceae</taxon>
        <taxon>Marinospirillum</taxon>
    </lineage>
</organism>
<dbReference type="AlphaFoldDB" id="A0A1I1GE81"/>
<dbReference type="InterPro" id="IPR003680">
    <property type="entry name" value="Flavodoxin_fold"/>
</dbReference>
<evidence type="ECO:0000259" key="7">
    <source>
        <dbReference type="Pfam" id="PF02525"/>
    </source>
</evidence>
<comment type="function">
    <text evidence="6">Quinone reductase that provides resistance to thiol-specific stress caused by electrophilic quinones.</text>
</comment>
<comment type="similarity">
    <text evidence="6">Belongs to the azoreductase type 1 family.</text>
</comment>
<dbReference type="RefSeq" id="WP_091961285.1">
    <property type="nucleotide sequence ID" value="NZ_FOLH01000002.1"/>
</dbReference>
<dbReference type="GO" id="GO:0009055">
    <property type="term" value="F:electron transfer activity"/>
    <property type="evidence" value="ECO:0007669"/>
    <property type="project" value="UniProtKB-UniRule"/>
</dbReference>
<dbReference type="GO" id="GO:0016652">
    <property type="term" value="F:oxidoreductase activity, acting on NAD(P)H as acceptor"/>
    <property type="evidence" value="ECO:0007669"/>
    <property type="project" value="UniProtKB-UniRule"/>
</dbReference>
<reference evidence="8 9" key="1">
    <citation type="submission" date="2016-10" db="EMBL/GenBank/DDBJ databases">
        <authorList>
            <person name="de Groot N.N."/>
        </authorList>
    </citation>
    <scope>NUCLEOTIDE SEQUENCE [LARGE SCALE GENOMIC DNA]</scope>
    <source>
        <strain evidence="8 9">DSM 18438</strain>
    </source>
</reference>
<comment type="catalytic activity">
    <reaction evidence="5">
        <text>N,N-dimethyl-1,4-phenylenediamine + anthranilate + 2 NAD(+) = 2-(4-dimethylaminophenyl)diazenylbenzoate + 2 NADH + 2 H(+)</text>
        <dbReference type="Rhea" id="RHEA:55872"/>
        <dbReference type="ChEBI" id="CHEBI:15378"/>
        <dbReference type="ChEBI" id="CHEBI:15783"/>
        <dbReference type="ChEBI" id="CHEBI:16567"/>
        <dbReference type="ChEBI" id="CHEBI:57540"/>
        <dbReference type="ChEBI" id="CHEBI:57945"/>
        <dbReference type="ChEBI" id="CHEBI:71579"/>
        <dbReference type="EC" id="1.7.1.17"/>
    </reaction>
    <physiologicalReaction direction="right-to-left" evidence="5">
        <dbReference type="Rhea" id="RHEA:55874"/>
    </physiologicalReaction>
</comment>
<keyword evidence="2 6" id="KW-0288">FMN</keyword>
<evidence type="ECO:0000313" key="9">
    <source>
        <dbReference type="Proteomes" id="UP000199058"/>
    </source>
</evidence>
<dbReference type="HAMAP" id="MF_01216">
    <property type="entry name" value="Azoreductase_type1"/>
    <property type="match status" value="1"/>
</dbReference>
<comment type="subunit">
    <text evidence="6">Homodimer.</text>
</comment>
<dbReference type="PANTHER" id="PTHR43741:SF4">
    <property type="entry name" value="FMN-DEPENDENT NADH:QUINONE OXIDOREDUCTASE"/>
    <property type="match status" value="1"/>
</dbReference>